<feature type="compositionally biased region" description="Low complexity" evidence="1">
    <location>
        <begin position="1"/>
        <end position="12"/>
    </location>
</feature>
<evidence type="ECO:0000313" key="2">
    <source>
        <dbReference type="EMBL" id="KAL3405869.1"/>
    </source>
</evidence>
<feature type="region of interest" description="Disordered" evidence="1">
    <location>
        <begin position="1"/>
        <end position="26"/>
    </location>
</feature>
<dbReference type="EMBL" id="JBJJXI010000019">
    <property type="protein sequence ID" value="KAL3405869.1"/>
    <property type="molecule type" value="Genomic_DNA"/>
</dbReference>
<gene>
    <name evidence="2" type="ORF">TKK_001299</name>
</gene>
<sequence>MSNSHHQQQSVSNHHHHHHHHHHQQLQQSTLFYLSFPVIDQLARSDASVTNVYSKIKFRKLRRSFSDCKDFL</sequence>
<name>A0ABD2XLL9_9HYME</name>
<organism evidence="2 3">
    <name type="scientific">Trichogramma kaykai</name>
    <dbReference type="NCBI Taxonomy" id="54128"/>
    <lineage>
        <taxon>Eukaryota</taxon>
        <taxon>Metazoa</taxon>
        <taxon>Ecdysozoa</taxon>
        <taxon>Arthropoda</taxon>
        <taxon>Hexapoda</taxon>
        <taxon>Insecta</taxon>
        <taxon>Pterygota</taxon>
        <taxon>Neoptera</taxon>
        <taxon>Endopterygota</taxon>
        <taxon>Hymenoptera</taxon>
        <taxon>Apocrita</taxon>
        <taxon>Proctotrupomorpha</taxon>
        <taxon>Chalcidoidea</taxon>
        <taxon>Trichogrammatidae</taxon>
        <taxon>Trichogramma</taxon>
    </lineage>
</organism>
<proteinExistence type="predicted"/>
<keyword evidence="3" id="KW-1185">Reference proteome</keyword>
<reference evidence="2 3" key="1">
    <citation type="journal article" date="2024" name="bioRxiv">
        <title>A reference genome for Trichogramma kaykai: A tiny desert-dwelling parasitoid wasp with competing sex-ratio distorters.</title>
        <authorList>
            <person name="Culotta J."/>
            <person name="Lindsey A.R."/>
        </authorList>
    </citation>
    <scope>NUCLEOTIDE SEQUENCE [LARGE SCALE GENOMIC DNA]</scope>
    <source>
        <strain evidence="2 3">KSX58</strain>
    </source>
</reference>
<evidence type="ECO:0000313" key="3">
    <source>
        <dbReference type="Proteomes" id="UP001627154"/>
    </source>
</evidence>
<feature type="compositionally biased region" description="Basic residues" evidence="1">
    <location>
        <begin position="13"/>
        <end position="24"/>
    </location>
</feature>
<comment type="caution">
    <text evidence="2">The sequence shown here is derived from an EMBL/GenBank/DDBJ whole genome shotgun (WGS) entry which is preliminary data.</text>
</comment>
<dbReference type="Proteomes" id="UP001627154">
    <property type="component" value="Unassembled WGS sequence"/>
</dbReference>
<accession>A0ABD2XLL9</accession>
<dbReference type="AlphaFoldDB" id="A0ABD2XLL9"/>
<protein>
    <submittedName>
        <fullName evidence="2">Uncharacterized protein</fullName>
    </submittedName>
</protein>
<evidence type="ECO:0000256" key="1">
    <source>
        <dbReference type="SAM" id="MobiDB-lite"/>
    </source>
</evidence>